<dbReference type="EMBL" id="WJQU01000001">
    <property type="protein sequence ID" value="KAJ6647585.1"/>
    <property type="molecule type" value="Genomic_DNA"/>
</dbReference>
<accession>A0A9Q0S8R3</accession>
<keyword evidence="2" id="KW-1185">Reference proteome</keyword>
<evidence type="ECO:0000313" key="1">
    <source>
        <dbReference type="EMBL" id="KAJ6647585.1"/>
    </source>
</evidence>
<protein>
    <submittedName>
        <fullName evidence="1">Uncharacterized protein</fullName>
    </submittedName>
</protein>
<evidence type="ECO:0000313" key="2">
    <source>
        <dbReference type="Proteomes" id="UP001151699"/>
    </source>
</evidence>
<proteinExistence type="predicted"/>
<dbReference type="AlphaFoldDB" id="A0A9Q0S8R3"/>
<gene>
    <name evidence="1" type="ORF">Bhyg_02808</name>
</gene>
<organism evidence="1 2">
    <name type="scientific">Pseudolycoriella hygida</name>
    <dbReference type="NCBI Taxonomy" id="35572"/>
    <lineage>
        <taxon>Eukaryota</taxon>
        <taxon>Metazoa</taxon>
        <taxon>Ecdysozoa</taxon>
        <taxon>Arthropoda</taxon>
        <taxon>Hexapoda</taxon>
        <taxon>Insecta</taxon>
        <taxon>Pterygota</taxon>
        <taxon>Neoptera</taxon>
        <taxon>Endopterygota</taxon>
        <taxon>Diptera</taxon>
        <taxon>Nematocera</taxon>
        <taxon>Sciaroidea</taxon>
        <taxon>Sciaridae</taxon>
        <taxon>Pseudolycoriella</taxon>
    </lineage>
</organism>
<sequence length="22" mass="2487">MRAIEGKIVVLGAQDGFFWMMS</sequence>
<dbReference type="Proteomes" id="UP001151699">
    <property type="component" value="Chromosome A"/>
</dbReference>
<name>A0A9Q0S8R3_9DIPT</name>
<reference evidence="1" key="1">
    <citation type="submission" date="2022-07" db="EMBL/GenBank/DDBJ databases">
        <authorList>
            <person name="Trinca V."/>
            <person name="Uliana J.V.C."/>
            <person name="Torres T.T."/>
            <person name="Ward R.J."/>
            <person name="Monesi N."/>
        </authorList>
    </citation>
    <scope>NUCLEOTIDE SEQUENCE</scope>
    <source>
        <strain evidence="1">HSMRA1968</strain>
        <tissue evidence="1">Whole embryos</tissue>
    </source>
</reference>
<comment type="caution">
    <text evidence="1">The sequence shown here is derived from an EMBL/GenBank/DDBJ whole genome shotgun (WGS) entry which is preliminary data.</text>
</comment>